<dbReference type="GO" id="GO:0005886">
    <property type="term" value="C:plasma membrane"/>
    <property type="evidence" value="ECO:0007669"/>
    <property type="project" value="UniProtKB-SubCell"/>
</dbReference>
<feature type="transmembrane region" description="Helical" evidence="8">
    <location>
        <begin position="121"/>
        <end position="148"/>
    </location>
</feature>
<dbReference type="PANTHER" id="PTHR30269:SF37">
    <property type="entry name" value="MEMBRANE TRANSPORTER PROTEIN"/>
    <property type="match status" value="1"/>
</dbReference>
<comment type="caution">
    <text evidence="9">The sequence shown here is derived from an EMBL/GenBank/DDBJ whole genome shotgun (WGS) entry which is preliminary data.</text>
</comment>
<keyword evidence="3" id="KW-0813">Transport</keyword>
<keyword evidence="10" id="KW-1185">Reference proteome</keyword>
<dbReference type="InterPro" id="IPR052017">
    <property type="entry name" value="TSUP"/>
</dbReference>
<evidence type="ECO:0000256" key="4">
    <source>
        <dbReference type="ARBA" id="ARBA00022475"/>
    </source>
</evidence>
<feature type="transmembrane region" description="Helical" evidence="8">
    <location>
        <begin position="218"/>
        <end position="235"/>
    </location>
</feature>
<feature type="transmembrane region" description="Helical" evidence="8">
    <location>
        <begin position="70"/>
        <end position="90"/>
    </location>
</feature>
<evidence type="ECO:0000313" key="10">
    <source>
        <dbReference type="Proteomes" id="UP000638014"/>
    </source>
</evidence>
<proteinExistence type="inferred from homology"/>
<comment type="subcellular location">
    <subcellularLocation>
        <location evidence="1 8">Cell membrane</location>
        <topology evidence="1 8">Multi-pass membrane protein</topology>
    </subcellularLocation>
</comment>
<keyword evidence="7 8" id="KW-0472">Membrane</keyword>
<feature type="transmembrane region" description="Helical" evidence="8">
    <location>
        <begin position="185"/>
        <end position="206"/>
    </location>
</feature>
<keyword evidence="6 8" id="KW-1133">Transmembrane helix</keyword>
<keyword evidence="4 8" id="KW-1003">Cell membrane</keyword>
<evidence type="ECO:0000256" key="3">
    <source>
        <dbReference type="ARBA" id="ARBA00022448"/>
    </source>
</evidence>
<feature type="transmembrane region" description="Helical" evidence="8">
    <location>
        <begin position="40"/>
        <end position="58"/>
    </location>
</feature>
<evidence type="ECO:0000256" key="8">
    <source>
        <dbReference type="RuleBase" id="RU363041"/>
    </source>
</evidence>
<gene>
    <name evidence="9" type="ORF">IC617_06355</name>
</gene>
<evidence type="ECO:0000256" key="7">
    <source>
        <dbReference type="ARBA" id="ARBA00023136"/>
    </source>
</evidence>
<feature type="transmembrane region" description="Helical" evidence="8">
    <location>
        <begin position="97"/>
        <end position="115"/>
    </location>
</feature>
<evidence type="ECO:0000256" key="1">
    <source>
        <dbReference type="ARBA" id="ARBA00004651"/>
    </source>
</evidence>
<sequence>MILSVSIFVLLAAGACLQSVIGFGFGLLCVPLAYLLMPELVPGPMIIAALVITGLLAIQHRKMICFNYTVGAVLGGSVGIAIATAVISIVQPSDYRFLLGVVILVAVLCSCLGMVPPLNSFSNLCASFLSGFMGVTSAAGGAPMGLLYQSMPREQSRANLNVFFLYVNIIGAACLWGVGSFNLFQIDYLLICIPPVFIGWLIGQLITARLNEILLKRLVLLSAAFSGVWMVSTSLF</sequence>
<comment type="similarity">
    <text evidence="2 8">Belongs to the 4-toluene sulfonate uptake permease (TSUP) (TC 2.A.102) family.</text>
</comment>
<feature type="transmembrane region" description="Helical" evidence="8">
    <location>
        <begin position="6"/>
        <end position="28"/>
    </location>
</feature>
<dbReference type="Pfam" id="PF01925">
    <property type="entry name" value="TauE"/>
    <property type="match status" value="1"/>
</dbReference>
<name>A0A8J6QQ24_9GAMM</name>
<dbReference type="InterPro" id="IPR002781">
    <property type="entry name" value="TM_pro_TauE-like"/>
</dbReference>
<organism evidence="9 10">
    <name type="scientific">Neiella litorisoli</name>
    <dbReference type="NCBI Taxonomy" id="2771431"/>
    <lineage>
        <taxon>Bacteria</taxon>
        <taxon>Pseudomonadati</taxon>
        <taxon>Pseudomonadota</taxon>
        <taxon>Gammaproteobacteria</taxon>
        <taxon>Alteromonadales</taxon>
        <taxon>Echinimonadaceae</taxon>
        <taxon>Neiella</taxon>
    </lineage>
</organism>
<feature type="transmembrane region" description="Helical" evidence="8">
    <location>
        <begin position="160"/>
        <end position="179"/>
    </location>
</feature>
<evidence type="ECO:0000256" key="2">
    <source>
        <dbReference type="ARBA" id="ARBA00009142"/>
    </source>
</evidence>
<evidence type="ECO:0000313" key="9">
    <source>
        <dbReference type="EMBL" id="MBD1389046.1"/>
    </source>
</evidence>
<evidence type="ECO:0000256" key="5">
    <source>
        <dbReference type="ARBA" id="ARBA00022692"/>
    </source>
</evidence>
<dbReference type="AlphaFoldDB" id="A0A8J6QQ24"/>
<dbReference type="PANTHER" id="PTHR30269">
    <property type="entry name" value="TRANSMEMBRANE PROTEIN YFCA"/>
    <property type="match status" value="1"/>
</dbReference>
<accession>A0A8J6QQ24</accession>
<evidence type="ECO:0000256" key="6">
    <source>
        <dbReference type="ARBA" id="ARBA00022989"/>
    </source>
</evidence>
<keyword evidence="5 8" id="KW-0812">Transmembrane</keyword>
<dbReference type="EMBL" id="JACXAF010000006">
    <property type="protein sequence ID" value="MBD1389046.1"/>
    <property type="molecule type" value="Genomic_DNA"/>
</dbReference>
<protein>
    <recommendedName>
        <fullName evidence="8">Probable membrane transporter protein</fullName>
    </recommendedName>
</protein>
<reference evidence="9" key="1">
    <citation type="submission" date="2020-09" db="EMBL/GenBank/DDBJ databases">
        <title>A novel bacterium of genus Neiella, isolated from South China Sea.</title>
        <authorList>
            <person name="Huang H."/>
            <person name="Mo K."/>
            <person name="Hu Y."/>
        </authorList>
    </citation>
    <scope>NUCLEOTIDE SEQUENCE</scope>
    <source>
        <strain evidence="9">HB171785</strain>
    </source>
</reference>
<dbReference type="Proteomes" id="UP000638014">
    <property type="component" value="Unassembled WGS sequence"/>
</dbReference>